<keyword evidence="10" id="KW-1185">Reference proteome</keyword>
<feature type="transmembrane region" description="Helical" evidence="8">
    <location>
        <begin position="342"/>
        <end position="361"/>
    </location>
</feature>
<dbReference type="Proteomes" id="UP000663828">
    <property type="component" value="Unassembled WGS sequence"/>
</dbReference>
<feature type="transmembrane region" description="Helical" evidence="8">
    <location>
        <begin position="314"/>
        <end position="336"/>
    </location>
</feature>
<feature type="transmembrane region" description="Helical" evidence="8">
    <location>
        <begin position="288"/>
        <end position="307"/>
    </location>
</feature>
<feature type="transmembrane region" description="Helical" evidence="8">
    <location>
        <begin position="183"/>
        <end position="201"/>
    </location>
</feature>
<dbReference type="PANTHER" id="PTHR10778:SF8">
    <property type="entry name" value="ADENOSINE 3'-PHOSPHO 5'-PHOSPHOSULFATE TRANSPORTER 2"/>
    <property type="match status" value="1"/>
</dbReference>
<feature type="transmembrane region" description="Helical" evidence="8">
    <location>
        <begin position="207"/>
        <end position="227"/>
    </location>
</feature>
<feature type="transmembrane region" description="Helical" evidence="8">
    <location>
        <begin position="98"/>
        <end position="119"/>
    </location>
</feature>
<gene>
    <name evidence="9" type="ORF">XAT740_LOCUS19215</name>
</gene>
<comment type="subcellular location">
    <subcellularLocation>
        <location evidence="1">Membrane</location>
        <topology evidence="1">Multi-pass membrane protein</topology>
    </subcellularLocation>
</comment>
<evidence type="ECO:0000256" key="8">
    <source>
        <dbReference type="SAM" id="Phobius"/>
    </source>
</evidence>
<dbReference type="GO" id="GO:0005789">
    <property type="term" value="C:endoplasmic reticulum membrane"/>
    <property type="evidence" value="ECO:0007669"/>
    <property type="project" value="TreeGrafter"/>
</dbReference>
<proteinExistence type="inferred from homology"/>
<evidence type="ECO:0000256" key="7">
    <source>
        <dbReference type="ARBA" id="ARBA00039669"/>
    </source>
</evidence>
<keyword evidence="4 8" id="KW-0812">Transmembrane</keyword>
<comment type="caution">
    <text evidence="9">The sequence shown here is derived from an EMBL/GenBank/DDBJ whole genome shotgun (WGS) entry which is preliminary data.</text>
</comment>
<feature type="transmembrane region" description="Helical" evidence="8">
    <location>
        <begin position="62"/>
        <end position="83"/>
    </location>
</feature>
<dbReference type="GO" id="GO:0000139">
    <property type="term" value="C:Golgi membrane"/>
    <property type="evidence" value="ECO:0007669"/>
    <property type="project" value="TreeGrafter"/>
</dbReference>
<evidence type="ECO:0000256" key="2">
    <source>
        <dbReference type="ARBA" id="ARBA00010694"/>
    </source>
</evidence>
<evidence type="ECO:0000256" key="4">
    <source>
        <dbReference type="ARBA" id="ARBA00022692"/>
    </source>
</evidence>
<feature type="transmembrane region" description="Helical" evidence="8">
    <location>
        <begin position="131"/>
        <end position="152"/>
    </location>
</feature>
<keyword evidence="6 8" id="KW-0472">Membrane</keyword>
<dbReference type="Pfam" id="PF08449">
    <property type="entry name" value="UAA"/>
    <property type="match status" value="1"/>
</dbReference>
<dbReference type="AlphaFoldDB" id="A0A814QBV3"/>
<accession>A0A814QBV3</accession>
<dbReference type="EMBL" id="CAJNOR010001305">
    <property type="protein sequence ID" value="CAF1117830.1"/>
    <property type="molecule type" value="Genomic_DNA"/>
</dbReference>
<name>A0A814QBV3_ADIRI</name>
<evidence type="ECO:0000256" key="5">
    <source>
        <dbReference type="ARBA" id="ARBA00022989"/>
    </source>
</evidence>
<dbReference type="InterPro" id="IPR013657">
    <property type="entry name" value="SCL35B1-4/HUT1"/>
</dbReference>
<comment type="similarity">
    <text evidence="2">Belongs to the nucleotide-sugar transporter family. SLC35B subfamily.</text>
</comment>
<reference evidence="9" key="1">
    <citation type="submission" date="2021-02" db="EMBL/GenBank/DDBJ databases">
        <authorList>
            <person name="Nowell W R."/>
        </authorList>
    </citation>
    <scope>NUCLEOTIDE SEQUENCE</scope>
</reference>
<feature type="transmembrane region" description="Helical" evidence="8">
    <location>
        <begin position="247"/>
        <end position="268"/>
    </location>
</feature>
<keyword evidence="3" id="KW-0813">Transport</keyword>
<feature type="transmembrane region" description="Helical" evidence="8">
    <location>
        <begin position="158"/>
        <end position="176"/>
    </location>
</feature>
<keyword evidence="5 8" id="KW-1133">Transmembrane helix</keyword>
<evidence type="ECO:0000256" key="6">
    <source>
        <dbReference type="ARBA" id="ARBA00023136"/>
    </source>
</evidence>
<dbReference type="PANTHER" id="PTHR10778">
    <property type="entry name" value="SOLUTE CARRIER FAMILY 35 MEMBER B"/>
    <property type="match status" value="1"/>
</dbReference>
<evidence type="ECO:0000256" key="3">
    <source>
        <dbReference type="ARBA" id="ARBA00022448"/>
    </source>
</evidence>
<evidence type="ECO:0000256" key="1">
    <source>
        <dbReference type="ARBA" id="ARBA00004141"/>
    </source>
</evidence>
<evidence type="ECO:0000313" key="9">
    <source>
        <dbReference type="EMBL" id="CAF1117830.1"/>
    </source>
</evidence>
<sequence length="399" mass="44884">MTTSTSICLLYLSGFDSLSSDSSIKPLTLSTDSLVPREHDQMPHSPSKSSLWHRYSSLPNQYSLHFLGLCAQVFVYYLGYGYLQELLFTLKGFGETAWFLTCYQFLVYSVLSFRHIGFVGLSQRRASFRSYIILAMLTLGTMGLSNYSVGYLNYPTQVMFKCCKLIPVLIGGVIIQKKTFNRYDVSAAICMSIGLIFFTLADSKVRPSFNTYGVFIICMALVADAIIGNYQEKIMKTHNVPNVEMVFYSFMFGFVMVLFGLLLTNNLFSSIVFWSKILSHVITHPVQTYGYALLFSVFGYLGIDIVLTLIKEYGALICVTVTTCRKAITIILSFILFSKPFIFDYVWSGCIVIVGIYLNVYSRNQAAFNAKIASYATSLFGAHWVSKFYSGTSTRTLSV</sequence>
<evidence type="ECO:0000313" key="10">
    <source>
        <dbReference type="Proteomes" id="UP000663828"/>
    </source>
</evidence>
<protein>
    <recommendedName>
        <fullName evidence="7">Adenosine 3'-phospho 5'-phosphosulfate transporter 2</fullName>
    </recommendedName>
</protein>
<organism evidence="9 10">
    <name type="scientific">Adineta ricciae</name>
    <name type="common">Rotifer</name>
    <dbReference type="NCBI Taxonomy" id="249248"/>
    <lineage>
        <taxon>Eukaryota</taxon>
        <taxon>Metazoa</taxon>
        <taxon>Spiralia</taxon>
        <taxon>Gnathifera</taxon>
        <taxon>Rotifera</taxon>
        <taxon>Eurotatoria</taxon>
        <taxon>Bdelloidea</taxon>
        <taxon>Adinetida</taxon>
        <taxon>Adinetidae</taxon>
        <taxon>Adineta</taxon>
    </lineage>
</organism>
<dbReference type="GO" id="GO:0046964">
    <property type="term" value="F:3'-phosphoadenosine 5'-phosphosulfate transmembrane transporter activity"/>
    <property type="evidence" value="ECO:0007669"/>
    <property type="project" value="TreeGrafter"/>
</dbReference>